<evidence type="ECO:0000256" key="1">
    <source>
        <dbReference type="SAM" id="MobiDB-lite"/>
    </source>
</evidence>
<comment type="caution">
    <text evidence="4">The sequence shown here is derived from an EMBL/GenBank/DDBJ whole genome shotgun (WGS) entry which is preliminary data.</text>
</comment>
<proteinExistence type="predicted"/>
<feature type="domain" description="LysM" evidence="3">
    <location>
        <begin position="109"/>
        <end position="156"/>
    </location>
</feature>
<dbReference type="SMART" id="SM00257">
    <property type="entry name" value="LysM"/>
    <property type="match status" value="2"/>
</dbReference>
<protein>
    <recommendedName>
        <fullName evidence="3">LysM domain-containing protein</fullName>
    </recommendedName>
</protein>
<keyword evidence="5" id="KW-1185">Reference proteome</keyword>
<evidence type="ECO:0000256" key="2">
    <source>
        <dbReference type="SAM" id="SignalP"/>
    </source>
</evidence>
<feature type="region of interest" description="Disordered" evidence="1">
    <location>
        <begin position="344"/>
        <end position="389"/>
    </location>
</feature>
<feature type="chain" id="PRO_5032858284" description="LysM domain-containing protein" evidence="2">
    <location>
        <begin position="27"/>
        <end position="418"/>
    </location>
</feature>
<dbReference type="Proteomes" id="UP000655225">
    <property type="component" value="Unassembled WGS sequence"/>
</dbReference>
<dbReference type="Pfam" id="PF01476">
    <property type="entry name" value="LysM"/>
    <property type="match status" value="2"/>
</dbReference>
<dbReference type="PANTHER" id="PTHR33734:SF35">
    <property type="entry name" value="LYSM DOMAIN-CONTAINING GPI-ANCHORED PROTEIN 1"/>
    <property type="match status" value="1"/>
</dbReference>
<dbReference type="Gene3D" id="3.10.350.10">
    <property type="entry name" value="LysM domain"/>
    <property type="match status" value="2"/>
</dbReference>
<dbReference type="OMA" id="VKFMMAI"/>
<organism evidence="4 5">
    <name type="scientific">Tetracentron sinense</name>
    <name type="common">Spur-leaf</name>
    <dbReference type="NCBI Taxonomy" id="13715"/>
    <lineage>
        <taxon>Eukaryota</taxon>
        <taxon>Viridiplantae</taxon>
        <taxon>Streptophyta</taxon>
        <taxon>Embryophyta</taxon>
        <taxon>Tracheophyta</taxon>
        <taxon>Spermatophyta</taxon>
        <taxon>Magnoliopsida</taxon>
        <taxon>Trochodendrales</taxon>
        <taxon>Trochodendraceae</taxon>
        <taxon>Tetracentron</taxon>
    </lineage>
</organism>
<dbReference type="AlphaFoldDB" id="A0A835DL92"/>
<dbReference type="SUPFAM" id="SSF54106">
    <property type="entry name" value="LysM domain"/>
    <property type="match status" value="1"/>
</dbReference>
<evidence type="ECO:0000313" key="5">
    <source>
        <dbReference type="Proteomes" id="UP000655225"/>
    </source>
</evidence>
<dbReference type="InterPro" id="IPR036779">
    <property type="entry name" value="LysM_dom_sf"/>
</dbReference>
<dbReference type="EMBL" id="JABCRI010000006">
    <property type="protein sequence ID" value="KAF8404104.1"/>
    <property type="molecule type" value="Genomic_DNA"/>
</dbReference>
<sequence>MPKQKQLSSLYCNFLSILTHFAIVFSKSTIEPCSNSDSCNAMVGYTLYTDLKVSEVATLFQVDPIALLTANAIDISYPDVENHILPSHLFLKIPITCSCVDGISKSVATRYKTRPSDTLAMIADSVYSGLVSADQIRDANSISDPSVLDVGQTLVVPLPCTCFNGTDNSLPAIYLSYVVRPVDTLTGIAARYATTITDLMNVNAMGSPSIKAGDILSVPLPACASNFPRYSSDFGLIVPNGSYAITASHCVQCSCGPGNLNLYCTPASLAVSCSSMQCRNSNIMLGNVTMQPSNAGCNVTSCTYGGFSNGTILTTLSISLQPRCPGEHQFPPLVAPPSSPIRDALFAPSPSPSQSGGVGPKTPKSSVIPSTGSLSGLPPANGPSGSTSSAPPLVNPLSSFPSAMILCLFIKFVMSLAL</sequence>
<evidence type="ECO:0000313" key="4">
    <source>
        <dbReference type="EMBL" id="KAF8404104.1"/>
    </source>
</evidence>
<reference evidence="4 5" key="1">
    <citation type="submission" date="2020-04" db="EMBL/GenBank/DDBJ databases">
        <title>Plant Genome Project.</title>
        <authorList>
            <person name="Zhang R.-G."/>
        </authorList>
    </citation>
    <scope>NUCLEOTIDE SEQUENCE [LARGE SCALE GENOMIC DNA]</scope>
    <source>
        <strain evidence="4">YNK0</strain>
        <tissue evidence="4">Leaf</tissue>
    </source>
</reference>
<dbReference type="InterPro" id="IPR018392">
    <property type="entry name" value="LysM"/>
</dbReference>
<keyword evidence="2" id="KW-0732">Signal</keyword>
<accession>A0A835DL92</accession>
<dbReference type="PANTHER" id="PTHR33734">
    <property type="entry name" value="LYSM DOMAIN-CONTAINING GPI-ANCHORED PROTEIN 2"/>
    <property type="match status" value="1"/>
</dbReference>
<dbReference type="CDD" id="cd00118">
    <property type="entry name" value="LysM"/>
    <property type="match status" value="1"/>
</dbReference>
<name>A0A835DL92_TETSI</name>
<feature type="domain" description="LysM" evidence="3">
    <location>
        <begin position="175"/>
        <end position="218"/>
    </location>
</feature>
<dbReference type="PROSITE" id="PS51782">
    <property type="entry name" value="LYSM"/>
    <property type="match status" value="2"/>
</dbReference>
<gene>
    <name evidence="4" type="ORF">HHK36_008984</name>
</gene>
<dbReference type="OrthoDB" id="2107166at2759"/>
<feature type="compositionally biased region" description="Polar residues" evidence="1">
    <location>
        <begin position="363"/>
        <end position="374"/>
    </location>
</feature>
<feature type="signal peptide" evidence="2">
    <location>
        <begin position="1"/>
        <end position="26"/>
    </location>
</feature>
<evidence type="ECO:0000259" key="3">
    <source>
        <dbReference type="PROSITE" id="PS51782"/>
    </source>
</evidence>